<accession>A0A433P7M6</accession>
<evidence type="ECO:0000256" key="4">
    <source>
        <dbReference type="SAM" id="MobiDB-lite"/>
    </source>
</evidence>
<dbReference type="GO" id="GO:0005956">
    <property type="term" value="C:protein kinase CK2 complex"/>
    <property type="evidence" value="ECO:0007669"/>
    <property type="project" value="UniProtKB-UniRule"/>
</dbReference>
<feature type="compositionally biased region" description="Basic and acidic residues" evidence="4">
    <location>
        <begin position="84"/>
        <end position="94"/>
    </location>
</feature>
<protein>
    <recommendedName>
        <fullName evidence="3">Casein kinase II subunit beta</fullName>
        <shortName evidence="3">CK II beta</shortName>
    </recommendedName>
</protein>
<feature type="compositionally biased region" description="Low complexity" evidence="4">
    <location>
        <begin position="12"/>
        <end position="26"/>
    </location>
</feature>
<dbReference type="SUPFAM" id="SSF57798">
    <property type="entry name" value="Casein kinase II beta subunit"/>
    <property type="match status" value="1"/>
</dbReference>
<sequence length="223" mass="24587">TTLPPFPSSDHATATATTSRPASPAAVVTSLPPPPRPNASSSRQARSTPPNPSHTQQHADRSAATQSPNSATNPILIGSDDDDDRRRVRNDKNTKLNNSVEADTTTTIAKRKAGLDLNGDVNMDDLTSGSDSDYTKYWIDWFLNTKGNEYFCEVDEEYILDRFNLTGLNTEVQHYTQALDLITDNLGRARRRYARAGREVGATLVWSYPREVRDHEPGLGEDG</sequence>
<organism evidence="5 6">
    <name type="scientific">Jimgerdemannia flammicorona</name>
    <dbReference type="NCBI Taxonomy" id="994334"/>
    <lineage>
        <taxon>Eukaryota</taxon>
        <taxon>Fungi</taxon>
        <taxon>Fungi incertae sedis</taxon>
        <taxon>Mucoromycota</taxon>
        <taxon>Mucoromycotina</taxon>
        <taxon>Endogonomycetes</taxon>
        <taxon>Endogonales</taxon>
        <taxon>Endogonaceae</taxon>
        <taxon>Jimgerdemannia</taxon>
    </lineage>
</organism>
<comment type="similarity">
    <text evidence="1 3">Belongs to the casein kinase 2 subunit beta family.</text>
</comment>
<evidence type="ECO:0000256" key="2">
    <source>
        <dbReference type="ARBA" id="ARBA00045899"/>
    </source>
</evidence>
<feature type="compositionally biased region" description="Low complexity" evidence="4">
    <location>
        <begin position="38"/>
        <end position="47"/>
    </location>
</feature>
<keyword evidence="6" id="KW-1185">Reference proteome</keyword>
<comment type="subunit">
    <text evidence="3">Tetramer of two alpha and two beta subunits.</text>
</comment>
<name>A0A433P7M6_9FUNG</name>
<dbReference type="PRINTS" id="PR00472">
    <property type="entry name" value="CASNKINASEII"/>
</dbReference>
<proteinExistence type="inferred from homology"/>
<dbReference type="GO" id="GO:0005737">
    <property type="term" value="C:cytoplasm"/>
    <property type="evidence" value="ECO:0007669"/>
    <property type="project" value="TreeGrafter"/>
</dbReference>
<evidence type="ECO:0000256" key="3">
    <source>
        <dbReference type="RuleBase" id="RU361268"/>
    </source>
</evidence>
<evidence type="ECO:0000313" key="5">
    <source>
        <dbReference type="EMBL" id="RUS13546.1"/>
    </source>
</evidence>
<feature type="region of interest" description="Disordered" evidence="4">
    <location>
        <begin position="1"/>
        <end position="100"/>
    </location>
</feature>
<evidence type="ECO:0000256" key="1">
    <source>
        <dbReference type="ARBA" id="ARBA00006941"/>
    </source>
</evidence>
<dbReference type="InterPro" id="IPR035991">
    <property type="entry name" value="Casein_kinase_II_beta-like"/>
</dbReference>
<gene>
    <name evidence="5" type="ORF">BC938DRAFT_477809</name>
</gene>
<dbReference type="Gene3D" id="1.10.1820.10">
    <property type="entry name" value="protein kinase ck2 holoenzyme, chain C, domain 1"/>
    <property type="match status" value="1"/>
</dbReference>
<dbReference type="GO" id="GO:0019887">
    <property type="term" value="F:protein kinase regulator activity"/>
    <property type="evidence" value="ECO:0007669"/>
    <property type="project" value="InterPro"/>
</dbReference>
<feature type="compositionally biased region" description="Polar residues" evidence="4">
    <location>
        <begin position="63"/>
        <end position="73"/>
    </location>
</feature>
<dbReference type="Proteomes" id="UP000274822">
    <property type="component" value="Unassembled WGS sequence"/>
</dbReference>
<dbReference type="PANTHER" id="PTHR11740">
    <property type="entry name" value="CASEIN KINASE II SUBUNIT BETA"/>
    <property type="match status" value="1"/>
</dbReference>
<evidence type="ECO:0000313" key="6">
    <source>
        <dbReference type="Proteomes" id="UP000274822"/>
    </source>
</evidence>
<dbReference type="InterPro" id="IPR016149">
    <property type="entry name" value="Casein_kin_II_reg-sub_N"/>
</dbReference>
<dbReference type="Pfam" id="PF01214">
    <property type="entry name" value="CK_II_beta"/>
    <property type="match status" value="1"/>
</dbReference>
<dbReference type="GO" id="GO:0006359">
    <property type="term" value="P:regulation of transcription by RNA polymerase III"/>
    <property type="evidence" value="ECO:0007669"/>
    <property type="project" value="TreeGrafter"/>
</dbReference>
<dbReference type="InterPro" id="IPR000704">
    <property type="entry name" value="Casein_kinase_II_reg-sub"/>
</dbReference>
<feature type="non-terminal residue" evidence="5">
    <location>
        <position position="223"/>
    </location>
</feature>
<dbReference type="SMART" id="SM01085">
    <property type="entry name" value="CK_II_beta"/>
    <property type="match status" value="1"/>
</dbReference>
<comment type="function">
    <text evidence="2 3">Regulatory subunit of casein kinase II/CK2. As part of the kinase complex regulates the basal catalytic activity of the alpha subunit a constitutively active serine/threonine-protein kinase that phosphorylates a large number of substrates containing acidic residues C-terminal to the phosphorylated serine or threonine.</text>
</comment>
<reference evidence="5 6" key="1">
    <citation type="journal article" date="2018" name="New Phytol.">
        <title>Phylogenomics of Endogonaceae and evolution of mycorrhizas within Mucoromycota.</title>
        <authorList>
            <person name="Chang Y."/>
            <person name="Desiro A."/>
            <person name="Na H."/>
            <person name="Sandor L."/>
            <person name="Lipzen A."/>
            <person name="Clum A."/>
            <person name="Barry K."/>
            <person name="Grigoriev I.V."/>
            <person name="Martin F.M."/>
            <person name="Stajich J.E."/>
            <person name="Smith M.E."/>
            <person name="Bonito G."/>
            <person name="Spatafora J.W."/>
        </authorList>
    </citation>
    <scope>NUCLEOTIDE SEQUENCE [LARGE SCALE GENOMIC DNA]</scope>
    <source>
        <strain evidence="5 6">AD002</strain>
    </source>
</reference>
<dbReference type="AlphaFoldDB" id="A0A433P7M6"/>
<dbReference type="GO" id="GO:0034456">
    <property type="term" value="C:UTP-C complex"/>
    <property type="evidence" value="ECO:0007669"/>
    <property type="project" value="TreeGrafter"/>
</dbReference>
<dbReference type="EMBL" id="RBNJ01029538">
    <property type="protein sequence ID" value="RUS13546.1"/>
    <property type="molecule type" value="Genomic_DNA"/>
</dbReference>
<comment type="caution">
    <text evidence="5">The sequence shown here is derived from an EMBL/GenBank/DDBJ whole genome shotgun (WGS) entry which is preliminary data.</text>
</comment>
<feature type="non-terminal residue" evidence="5">
    <location>
        <position position="1"/>
    </location>
</feature>
<dbReference type="PANTHER" id="PTHR11740:SF39">
    <property type="entry name" value="CASEIN KINASE II SUBUNIT BETA"/>
    <property type="match status" value="1"/>
</dbReference>